<evidence type="ECO:0000313" key="1">
    <source>
        <dbReference type="EMBL" id="KMZ70031.1"/>
    </source>
</evidence>
<name>A0A0K9PM23_ZOSMR</name>
<dbReference type="Proteomes" id="UP000036987">
    <property type="component" value="Unassembled WGS sequence"/>
</dbReference>
<evidence type="ECO:0000313" key="2">
    <source>
        <dbReference type="Proteomes" id="UP000036987"/>
    </source>
</evidence>
<protein>
    <submittedName>
        <fullName evidence="1">Uncharacterized protein</fullName>
    </submittedName>
</protein>
<organism evidence="1 2">
    <name type="scientific">Zostera marina</name>
    <name type="common">Eelgrass</name>
    <dbReference type="NCBI Taxonomy" id="29655"/>
    <lineage>
        <taxon>Eukaryota</taxon>
        <taxon>Viridiplantae</taxon>
        <taxon>Streptophyta</taxon>
        <taxon>Embryophyta</taxon>
        <taxon>Tracheophyta</taxon>
        <taxon>Spermatophyta</taxon>
        <taxon>Magnoliopsida</taxon>
        <taxon>Liliopsida</taxon>
        <taxon>Zosteraceae</taxon>
        <taxon>Zostera</taxon>
    </lineage>
</organism>
<dbReference type="EMBL" id="LFYR01000730">
    <property type="protein sequence ID" value="KMZ70031.1"/>
    <property type="molecule type" value="Genomic_DNA"/>
</dbReference>
<proteinExistence type="predicted"/>
<keyword evidence="2" id="KW-1185">Reference proteome</keyword>
<comment type="caution">
    <text evidence="1">The sequence shown here is derived from an EMBL/GenBank/DDBJ whole genome shotgun (WGS) entry which is preliminary data.</text>
</comment>
<accession>A0A0K9PM23</accession>
<reference evidence="2" key="1">
    <citation type="journal article" date="2016" name="Nature">
        <title>The genome of the seagrass Zostera marina reveals angiosperm adaptation to the sea.</title>
        <authorList>
            <person name="Olsen J.L."/>
            <person name="Rouze P."/>
            <person name="Verhelst B."/>
            <person name="Lin Y.-C."/>
            <person name="Bayer T."/>
            <person name="Collen J."/>
            <person name="Dattolo E."/>
            <person name="De Paoli E."/>
            <person name="Dittami S."/>
            <person name="Maumus F."/>
            <person name="Michel G."/>
            <person name="Kersting A."/>
            <person name="Lauritano C."/>
            <person name="Lohaus R."/>
            <person name="Toepel M."/>
            <person name="Tonon T."/>
            <person name="Vanneste K."/>
            <person name="Amirebrahimi M."/>
            <person name="Brakel J."/>
            <person name="Bostroem C."/>
            <person name="Chovatia M."/>
            <person name="Grimwood J."/>
            <person name="Jenkins J.W."/>
            <person name="Jueterbock A."/>
            <person name="Mraz A."/>
            <person name="Stam W.T."/>
            <person name="Tice H."/>
            <person name="Bornberg-Bauer E."/>
            <person name="Green P.J."/>
            <person name="Pearson G.A."/>
            <person name="Procaccini G."/>
            <person name="Duarte C.M."/>
            <person name="Schmutz J."/>
            <person name="Reusch T.B.H."/>
            <person name="Van de Peer Y."/>
        </authorList>
    </citation>
    <scope>NUCLEOTIDE SEQUENCE [LARGE SCALE GENOMIC DNA]</scope>
    <source>
        <strain evidence="2">cv. Finnish</strain>
    </source>
</reference>
<sequence>MKDCFLAGNNNEAQQCYFSWPFQEKMAKSCQDMV</sequence>
<dbReference type="AlphaFoldDB" id="A0A0K9PM23"/>
<gene>
    <name evidence="1" type="ORF">ZOSMA_2006G00030</name>
</gene>